<keyword evidence="1" id="KW-0812">Transmembrane</keyword>
<dbReference type="Proteomes" id="UP001501446">
    <property type="component" value="Unassembled WGS sequence"/>
</dbReference>
<name>A0ABP8WMD2_9MICC</name>
<dbReference type="EMBL" id="BAABLN010000005">
    <property type="protein sequence ID" value="GAA4691827.1"/>
    <property type="molecule type" value="Genomic_DNA"/>
</dbReference>
<protein>
    <submittedName>
        <fullName evidence="2">Uncharacterized protein</fullName>
    </submittedName>
</protein>
<keyword evidence="3" id="KW-1185">Reference proteome</keyword>
<accession>A0ABP8WMD2</accession>
<gene>
    <name evidence="2" type="ORF">GCM10025781_06240</name>
</gene>
<comment type="caution">
    <text evidence="2">The sequence shown here is derived from an EMBL/GenBank/DDBJ whole genome shotgun (WGS) entry which is preliminary data.</text>
</comment>
<proteinExistence type="predicted"/>
<evidence type="ECO:0000313" key="3">
    <source>
        <dbReference type="Proteomes" id="UP001501446"/>
    </source>
</evidence>
<reference evidence="3" key="1">
    <citation type="journal article" date="2019" name="Int. J. Syst. Evol. Microbiol.">
        <title>The Global Catalogue of Microorganisms (GCM) 10K type strain sequencing project: providing services to taxonomists for standard genome sequencing and annotation.</title>
        <authorList>
            <consortium name="The Broad Institute Genomics Platform"/>
            <consortium name="The Broad Institute Genome Sequencing Center for Infectious Disease"/>
            <person name="Wu L."/>
            <person name="Ma J."/>
        </authorList>
    </citation>
    <scope>NUCLEOTIDE SEQUENCE [LARGE SCALE GENOMIC DNA]</scope>
    <source>
        <strain evidence="3">JCM 18958</strain>
    </source>
</reference>
<keyword evidence="1" id="KW-1133">Transmembrane helix</keyword>
<evidence type="ECO:0000313" key="2">
    <source>
        <dbReference type="EMBL" id="GAA4691827.1"/>
    </source>
</evidence>
<sequence length="59" mass="6450">MKWKSQTMLLLMVAVALILIGYLLDAVWLWAVAIGFFAAAASSARATRRASGRSHGDRE</sequence>
<organism evidence="2 3">
    <name type="scientific">Kocuria gwangalliensis</name>
    <dbReference type="NCBI Taxonomy" id="501592"/>
    <lineage>
        <taxon>Bacteria</taxon>
        <taxon>Bacillati</taxon>
        <taxon>Actinomycetota</taxon>
        <taxon>Actinomycetes</taxon>
        <taxon>Micrococcales</taxon>
        <taxon>Micrococcaceae</taxon>
        <taxon>Kocuria</taxon>
    </lineage>
</organism>
<evidence type="ECO:0000256" key="1">
    <source>
        <dbReference type="SAM" id="Phobius"/>
    </source>
</evidence>
<keyword evidence="1" id="KW-0472">Membrane</keyword>
<dbReference type="RefSeq" id="WP_109222930.1">
    <property type="nucleotide sequence ID" value="NZ_BAABLN010000005.1"/>
</dbReference>
<feature type="transmembrane region" description="Helical" evidence="1">
    <location>
        <begin position="7"/>
        <end position="24"/>
    </location>
</feature>